<feature type="chain" id="PRO_5002627188" evidence="1">
    <location>
        <begin position="29"/>
        <end position="268"/>
    </location>
</feature>
<dbReference type="InterPro" id="IPR037175">
    <property type="entry name" value="KFase_sf"/>
</dbReference>
<dbReference type="GO" id="GO:0004061">
    <property type="term" value="F:arylformamidase activity"/>
    <property type="evidence" value="ECO:0007669"/>
    <property type="project" value="InterPro"/>
</dbReference>
<dbReference type="InParanoid" id="A0LFL8"/>
<dbReference type="Proteomes" id="UP000001784">
    <property type="component" value="Chromosome"/>
</dbReference>
<protein>
    <submittedName>
        <fullName evidence="2">Cyclase family protein</fullName>
    </submittedName>
</protein>
<dbReference type="OrthoDB" id="7067800at2"/>
<keyword evidence="3" id="KW-1185">Reference proteome</keyword>
<organism evidence="2 3">
    <name type="scientific">Syntrophobacter fumaroxidans (strain DSM 10017 / MPOB)</name>
    <dbReference type="NCBI Taxonomy" id="335543"/>
    <lineage>
        <taxon>Bacteria</taxon>
        <taxon>Pseudomonadati</taxon>
        <taxon>Thermodesulfobacteriota</taxon>
        <taxon>Syntrophobacteria</taxon>
        <taxon>Syntrophobacterales</taxon>
        <taxon>Syntrophobacteraceae</taxon>
        <taxon>Syntrophobacter</taxon>
    </lineage>
</organism>
<dbReference type="Pfam" id="PF04199">
    <property type="entry name" value="Cyclase"/>
    <property type="match status" value="1"/>
</dbReference>
<feature type="signal peptide" evidence="1">
    <location>
        <begin position="1"/>
        <end position="28"/>
    </location>
</feature>
<dbReference type="HOGENOM" id="CLU_030671_2_0_7"/>
<name>A0LFL8_SYNFM</name>
<reference evidence="2 3" key="1">
    <citation type="submission" date="2006-10" db="EMBL/GenBank/DDBJ databases">
        <title>Complete sequence of Syntrophobacter fumaroxidans MPOB.</title>
        <authorList>
            <consortium name="US DOE Joint Genome Institute"/>
            <person name="Copeland A."/>
            <person name="Lucas S."/>
            <person name="Lapidus A."/>
            <person name="Barry K."/>
            <person name="Detter J.C."/>
            <person name="Glavina del Rio T."/>
            <person name="Hammon N."/>
            <person name="Israni S."/>
            <person name="Pitluck S."/>
            <person name="Goltsman E.G."/>
            <person name="Martinez M."/>
            <person name="Schmutz J."/>
            <person name="Larimer F."/>
            <person name="Land M."/>
            <person name="Hauser L."/>
            <person name="Kyrpides N."/>
            <person name="Kim E."/>
            <person name="Boone D.R."/>
            <person name="Brockman F."/>
            <person name="Culley D."/>
            <person name="Ferry J."/>
            <person name="Gunsalus R."/>
            <person name="McInerney M.J."/>
            <person name="Morrison M."/>
            <person name="Plugge C."/>
            <person name="Rohlin L."/>
            <person name="Scholten J."/>
            <person name="Sieber J."/>
            <person name="Stams A.J.M."/>
            <person name="Worm P."/>
            <person name="Henstra A.M."/>
            <person name="Richardson P."/>
        </authorList>
    </citation>
    <scope>NUCLEOTIDE SEQUENCE [LARGE SCALE GENOMIC DNA]</scope>
    <source>
        <strain evidence="3">DSM 10017 / MPOB</strain>
    </source>
</reference>
<dbReference type="PANTHER" id="PTHR31118:SF12">
    <property type="entry name" value="CYCLASE-LIKE PROTEIN 2"/>
    <property type="match status" value="1"/>
</dbReference>
<evidence type="ECO:0000313" key="3">
    <source>
        <dbReference type="Proteomes" id="UP000001784"/>
    </source>
</evidence>
<dbReference type="SUPFAM" id="SSF102198">
    <property type="entry name" value="Putative cyclase"/>
    <property type="match status" value="1"/>
</dbReference>
<proteinExistence type="predicted"/>
<dbReference type="InterPro" id="IPR007325">
    <property type="entry name" value="KFase/CYL"/>
</dbReference>
<dbReference type="Gene3D" id="3.50.30.50">
    <property type="entry name" value="Putative cyclase"/>
    <property type="match status" value="1"/>
</dbReference>
<accession>A0LFL8</accession>
<dbReference type="eggNOG" id="COG1878">
    <property type="taxonomic scope" value="Bacteria"/>
</dbReference>
<keyword evidence="1" id="KW-0732">Signal</keyword>
<evidence type="ECO:0000313" key="2">
    <source>
        <dbReference type="EMBL" id="ABK16220.1"/>
    </source>
</evidence>
<gene>
    <name evidence="2" type="ordered locus">Sfum_0520</name>
</gene>
<dbReference type="RefSeq" id="WP_011697393.1">
    <property type="nucleotide sequence ID" value="NC_008554.1"/>
</dbReference>
<dbReference type="AlphaFoldDB" id="A0LFL8"/>
<sequence length="268" mass="29335" precursor="true">MQLDTRFSFFAAAIVSLILLAAPTTSSAASEEKLVDMTFPFSEESIYWPTDKPFTPTVVFKGITDGGWWYASNQYAASEHGGTHVDAPIHFHEHGRTIGQVPLQEWIGPAVKIDVTGKSLANRDYQLSVEDLLAWEKKHGPIPQGAWVIMYSGIDDRFYPNRKEVLGTDKTGMDAVAELHFPGFSPEAVDFLLANRAITGIAVDTPSIDPGSSKDFKAHRALCKAQKLALENIANLDKIPESGAMLYVIPMFIQNGTGAPARVFAKLP</sequence>
<dbReference type="EMBL" id="CP000478">
    <property type="protein sequence ID" value="ABK16220.1"/>
    <property type="molecule type" value="Genomic_DNA"/>
</dbReference>
<dbReference type="STRING" id="335543.Sfum_0520"/>
<dbReference type="KEGG" id="sfu:Sfum_0520"/>
<dbReference type="PANTHER" id="PTHR31118">
    <property type="entry name" value="CYCLASE-LIKE PROTEIN 2"/>
    <property type="match status" value="1"/>
</dbReference>
<evidence type="ECO:0000256" key="1">
    <source>
        <dbReference type="SAM" id="SignalP"/>
    </source>
</evidence>
<dbReference type="GO" id="GO:0019441">
    <property type="term" value="P:L-tryptophan catabolic process to kynurenine"/>
    <property type="evidence" value="ECO:0007669"/>
    <property type="project" value="InterPro"/>
</dbReference>